<proteinExistence type="predicted"/>
<keyword evidence="1" id="KW-0472">Membrane</keyword>
<accession>A0A6I4WGV1</accession>
<dbReference type="OrthoDB" id="3296472at2"/>
<keyword evidence="1" id="KW-0812">Transmembrane</keyword>
<evidence type="ECO:0008006" key="4">
    <source>
        <dbReference type="Google" id="ProtNLM"/>
    </source>
</evidence>
<evidence type="ECO:0000313" key="3">
    <source>
        <dbReference type="Proteomes" id="UP000431901"/>
    </source>
</evidence>
<comment type="caution">
    <text evidence="2">The sequence shown here is derived from an EMBL/GenBank/DDBJ whole genome shotgun (WGS) entry which is preliminary data.</text>
</comment>
<dbReference type="EMBL" id="WUTW01000006">
    <property type="protein sequence ID" value="MXQ67056.1"/>
    <property type="molecule type" value="Genomic_DNA"/>
</dbReference>
<dbReference type="RefSeq" id="WP_161105263.1">
    <property type="nucleotide sequence ID" value="NZ_JBHLYI010000023.1"/>
</dbReference>
<gene>
    <name evidence="2" type="ORF">GQ466_23865</name>
</gene>
<protein>
    <recommendedName>
        <fullName evidence="4">DUF4157 domain-containing protein</fullName>
    </recommendedName>
</protein>
<feature type="transmembrane region" description="Helical" evidence="1">
    <location>
        <begin position="92"/>
        <end position="114"/>
    </location>
</feature>
<keyword evidence="1" id="KW-1133">Transmembrane helix</keyword>
<keyword evidence="3" id="KW-1185">Reference proteome</keyword>
<reference evidence="2 3" key="1">
    <citation type="submission" date="2019-12" db="EMBL/GenBank/DDBJ databases">
        <title>Nocardia macrotermitis sp. nov. and Nocardia aurantia sp. nov., isolated from the gut of the fungus growing-termite Macrotermes natalensis.</title>
        <authorList>
            <person name="Christine B."/>
            <person name="Rene B."/>
        </authorList>
    </citation>
    <scope>NUCLEOTIDE SEQUENCE [LARGE SCALE GENOMIC DNA]</scope>
    <source>
        <strain evidence="2 3">DSM 102126</strain>
    </source>
</reference>
<evidence type="ECO:0000313" key="2">
    <source>
        <dbReference type="EMBL" id="MXQ67056.1"/>
    </source>
</evidence>
<dbReference type="Proteomes" id="UP000431901">
    <property type="component" value="Unassembled WGS sequence"/>
</dbReference>
<organism evidence="2 3">
    <name type="scientific">Actinomadura rayongensis</name>
    <dbReference type="NCBI Taxonomy" id="1429076"/>
    <lineage>
        <taxon>Bacteria</taxon>
        <taxon>Bacillati</taxon>
        <taxon>Actinomycetota</taxon>
        <taxon>Actinomycetes</taxon>
        <taxon>Streptosporangiales</taxon>
        <taxon>Thermomonosporaceae</taxon>
        <taxon>Actinomadura</taxon>
    </lineage>
</organism>
<name>A0A6I4WGV1_9ACTN</name>
<evidence type="ECO:0000256" key="1">
    <source>
        <dbReference type="SAM" id="Phobius"/>
    </source>
</evidence>
<dbReference type="AlphaFoldDB" id="A0A6I4WGV1"/>
<sequence>MDRPLRIRRIVNAVNLSTPLGLLLAAAGSRGSPERGRCPGPDGLVLAGGYRWPLPAAPVFTVGNVVTARRAAADLLDRPALLRHEGRHATQYAFLLGPLMIPLYLVCAGVSLLLCGDHASANPFERQAGLADGGYTPHPIRWPFRR</sequence>